<proteinExistence type="inferred from homology"/>
<dbReference type="SUPFAM" id="SSF109604">
    <property type="entry name" value="HD-domain/PDEase-like"/>
    <property type="match status" value="1"/>
</dbReference>
<feature type="active site" description="Proton donor" evidence="1">
    <location>
        <position position="111"/>
    </location>
</feature>
<accession>A0A485LC29</accession>
<dbReference type="PROSITE" id="PS51845">
    <property type="entry name" value="PDEASE_I_2"/>
    <property type="match status" value="1"/>
</dbReference>
<keyword evidence="5" id="KW-1133">Transmembrane helix</keyword>
<keyword evidence="3 4" id="KW-0479">Metal-binding</keyword>
<feature type="binding site" evidence="2">
    <location>
        <position position="323"/>
    </location>
    <ligand>
        <name>AMP</name>
        <dbReference type="ChEBI" id="CHEBI:456215"/>
    </ligand>
</feature>
<sequence length="1251" mass="138914">MVPSPRKVSAFRAMRAKSHVVTPIDTDVDALVGATSADVAKGVRQEDFRNWNFNVFVLETPPAQLEFVRALSIHFNLHDAFHLTEAEMDLFLADVQKGYDHVVTPVARQYHTFLHAVDVMQSVAVFLRGYNGSQYIQPISAAALLIAALCHDIGHIGLTNQYLVNSGHALTLEYRSPILESMHTAKAMALIKRHGFLKDLDIQDSYHISKTIARCILYTDVSIHSELLRKVRTLSFPSHGPGGCRASSSSSFPPLIDEASYVYCGFLLHAADICNPAKDWALATKWTNLIMSEFFEQGALERKGGFVVSAFRNADQINTAEIQANFVRLMLQPTLVLLSDLLPLAAPLLHIAEVNRLRWDAEAKQALNPVQVELVRELARPLSLRSLTPYQKWLDRMHKWLLSRYVVALVFLASLYATLVNSVRLAFVPHAADNVVGCVTLVVLFILVADVCISTCAVKKYRWSLQFWLDVISSTTLLAEIPFVNLDRSVPYSQSLSGSSHLVGLLTSKLFRGVRLLRMIALFKTFKEIVVRRMYKPRRCVAAARTADQPKAHPPDDDNVEGRGAPFTFTLDDFKRIFAADTLKITLQHIDQFVRQAYRGQPLPPLAIKNFCNRVAHARAFRSNRELPLATFHKILCELEADYDNDVQADNKISQLSLSASRLGEKVADATIRYVMFLLLALLTILTELNIQPNLSSNLYGLQSLHRHATDTDASYFAMSLQHYAKETQPLYVYLAGAANASVVNSVMARRSAAYLHPSDVTFLNTTTDCFVIYAPHVAARYRLEALRVLLYPTACTWTSTTTPCQSIAILDASASSQDEALQEFIQTLIVLACFVAGGAILTVDVYKRVIVPVDRMVSMTQQLALNPCKSVTIGNDESPMYEIALLQNTLSKVARLLQIGYGSAGAAIISKNMMGAEFDPIIPGKRVHAIFGLCDIRRFTDITECLQEQVMVFTNAIGGIVHYAAHHFNGHANRNVGDAFLLVWDISEDSPDVAVINQAKPPAHLAVKPGSDVDFLFFDEEGSKKMKQSTVWIATVADNALMAFLKTMVDVDNSPRLQSYSQNKSLLDRFDGSFQVRMGYGLHVGWAIDGAIGSKHKIDATYLSSDVNMASTLETMTKVYHVPLIMSHSFFNLLSPPLQQFCRCVDCVLFDGAEKPTSLYTCDYVNPTVKQFRGIMDLPDLQLGLAAGFLAVYDAAVDAYLRGDWPAAAAVLRNILTTMKPNDGPAEVLLAFMESHDFKAPADWPGYRKL</sequence>
<protein>
    <recommendedName>
        <fullName evidence="4">Phosphodiesterase</fullName>
        <ecNumber evidence="4">3.1.4.-</ecNumber>
    </recommendedName>
</protein>
<dbReference type="PANTHER" id="PTHR43336:SF3">
    <property type="entry name" value="GUANYLATE CYCLASE DOMAIN-CONTAINING PROTEIN"/>
    <property type="match status" value="1"/>
</dbReference>
<dbReference type="SUPFAM" id="SSF55073">
    <property type="entry name" value="Nucleotide cyclase"/>
    <property type="match status" value="1"/>
</dbReference>
<dbReference type="Gene3D" id="1.10.1300.10">
    <property type="entry name" value="3'5'-cyclic nucleotide phosphodiesterase, catalytic domain"/>
    <property type="match status" value="1"/>
</dbReference>
<dbReference type="PRINTS" id="PR00387">
    <property type="entry name" value="PDIESTERASE1"/>
</dbReference>
<feature type="transmembrane region" description="Helical" evidence="5">
    <location>
        <begin position="439"/>
        <end position="458"/>
    </location>
</feature>
<dbReference type="GO" id="GO:0007165">
    <property type="term" value="P:signal transduction"/>
    <property type="evidence" value="ECO:0007669"/>
    <property type="project" value="InterPro"/>
</dbReference>
<dbReference type="EC" id="3.1.4.-" evidence="4"/>
<dbReference type="Gene3D" id="3.30.70.1230">
    <property type="entry name" value="Nucleotide cyclase"/>
    <property type="match status" value="1"/>
</dbReference>
<feature type="binding site" evidence="2">
    <location>
        <position position="272"/>
    </location>
    <ligand>
        <name>AMP</name>
        <dbReference type="ChEBI" id="CHEBI:456215"/>
    </ligand>
</feature>
<keyword evidence="5" id="KW-0812">Transmembrane</keyword>
<reference evidence="7" key="2">
    <citation type="submission" date="2019-06" db="EMBL/GenBank/DDBJ databases">
        <title>Genomics analysis of Aphanomyces spp. identifies a new class of oomycete effector associated with host adaptation.</title>
        <authorList>
            <person name="Gaulin E."/>
        </authorList>
    </citation>
    <scope>NUCLEOTIDE SEQUENCE</scope>
    <source>
        <strain evidence="7">CBS 578.67</strain>
    </source>
</reference>
<dbReference type="PROSITE" id="PS00126">
    <property type="entry name" value="PDEASE_I_1"/>
    <property type="match status" value="1"/>
</dbReference>
<evidence type="ECO:0000256" key="1">
    <source>
        <dbReference type="PIRSR" id="PIRSR623088-1"/>
    </source>
</evidence>
<evidence type="ECO:0000313" key="9">
    <source>
        <dbReference type="Proteomes" id="UP000332933"/>
    </source>
</evidence>
<evidence type="ECO:0000259" key="6">
    <source>
        <dbReference type="PROSITE" id="PS51845"/>
    </source>
</evidence>
<feature type="domain" description="PDEase" evidence="6">
    <location>
        <begin position="24"/>
        <end position="366"/>
    </location>
</feature>
<dbReference type="EMBL" id="CAADRA010006311">
    <property type="protein sequence ID" value="VFT94515.1"/>
    <property type="molecule type" value="Genomic_DNA"/>
</dbReference>
<dbReference type="InterPro" id="IPR029787">
    <property type="entry name" value="Nucleotide_cyclase"/>
</dbReference>
<comment type="similarity">
    <text evidence="4">Belongs to the cyclic nucleotide phosphodiesterase family.</text>
</comment>
<evidence type="ECO:0000313" key="7">
    <source>
        <dbReference type="EMBL" id="KAF0690906.1"/>
    </source>
</evidence>
<evidence type="ECO:0000256" key="3">
    <source>
        <dbReference type="PIRSR" id="PIRSR623088-3"/>
    </source>
</evidence>
<feature type="binding site" evidence="2">
    <location>
        <position position="152"/>
    </location>
    <ligand>
        <name>AMP</name>
        <dbReference type="ChEBI" id="CHEBI:456215"/>
    </ligand>
</feature>
<dbReference type="GO" id="GO:0046872">
    <property type="term" value="F:metal ion binding"/>
    <property type="evidence" value="ECO:0007669"/>
    <property type="project" value="UniProtKB-KW"/>
</dbReference>
<evidence type="ECO:0000313" key="8">
    <source>
        <dbReference type="EMBL" id="VFT94515.1"/>
    </source>
</evidence>
<gene>
    <name evidence="8" type="primary">Aste57867_17769</name>
    <name evidence="7" type="ORF">As57867_017708</name>
    <name evidence="8" type="ORF">ASTE57867_17769</name>
</gene>
<dbReference type="SMART" id="SM00471">
    <property type="entry name" value="HDc"/>
    <property type="match status" value="1"/>
</dbReference>
<dbReference type="InterPro" id="IPR023174">
    <property type="entry name" value="PDEase_CS"/>
</dbReference>
<keyword evidence="9" id="KW-1185">Reference proteome</keyword>
<dbReference type="InterPro" id="IPR003607">
    <property type="entry name" value="HD/PDEase_dom"/>
</dbReference>
<keyword evidence="4" id="KW-0378">Hydrolase</keyword>
<dbReference type="OrthoDB" id="60033at2759"/>
<feature type="binding site" evidence="2">
    <location>
        <begin position="111"/>
        <end position="115"/>
    </location>
    <ligand>
        <name>AMP</name>
        <dbReference type="ChEBI" id="CHEBI:456215"/>
    </ligand>
</feature>
<evidence type="ECO:0000256" key="4">
    <source>
        <dbReference type="RuleBase" id="RU363067"/>
    </source>
</evidence>
<feature type="binding site" evidence="3">
    <location>
        <position position="151"/>
    </location>
    <ligand>
        <name>Zn(2+)</name>
        <dbReference type="ChEBI" id="CHEBI:29105"/>
        <label>1</label>
    </ligand>
</feature>
<dbReference type="Proteomes" id="UP000332933">
    <property type="component" value="Unassembled WGS sequence"/>
</dbReference>
<feature type="transmembrane region" description="Helical" evidence="5">
    <location>
        <begin position="401"/>
        <end position="419"/>
    </location>
</feature>
<feature type="binding site" evidence="3">
    <location>
        <position position="115"/>
    </location>
    <ligand>
        <name>Zn(2+)</name>
        <dbReference type="ChEBI" id="CHEBI:29105"/>
        <label>1</label>
    </ligand>
</feature>
<dbReference type="AlphaFoldDB" id="A0A485LC29"/>
<organism evidence="8 9">
    <name type="scientific">Aphanomyces stellatus</name>
    <dbReference type="NCBI Taxonomy" id="120398"/>
    <lineage>
        <taxon>Eukaryota</taxon>
        <taxon>Sar</taxon>
        <taxon>Stramenopiles</taxon>
        <taxon>Oomycota</taxon>
        <taxon>Saprolegniomycetes</taxon>
        <taxon>Saprolegniales</taxon>
        <taxon>Verrucalvaceae</taxon>
        <taxon>Aphanomyces</taxon>
    </lineage>
</organism>
<dbReference type="PANTHER" id="PTHR43336">
    <property type="entry name" value="OXYGEN SENSOR HISTIDINE KINASE RESPONSE REGULATOR DEVS/DOSS"/>
    <property type="match status" value="1"/>
</dbReference>
<dbReference type="InterPro" id="IPR023088">
    <property type="entry name" value="PDEase"/>
</dbReference>
<dbReference type="InterPro" id="IPR002073">
    <property type="entry name" value="PDEase_catalytic_dom"/>
</dbReference>
<dbReference type="InterPro" id="IPR036971">
    <property type="entry name" value="PDEase_catalytic_dom_sf"/>
</dbReference>
<feature type="binding site" evidence="3">
    <location>
        <position position="152"/>
    </location>
    <ligand>
        <name>Zn(2+)</name>
        <dbReference type="ChEBI" id="CHEBI:29105"/>
        <label>1</label>
    </ligand>
</feature>
<name>A0A485LC29_9STRA</name>
<feature type="binding site" evidence="3">
    <location>
        <position position="272"/>
    </location>
    <ligand>
        <name>Zn(2+)</name>
        <dbReference type="ChEBI" id="CHEBI:29105"/>
        <label>1</label>
    </ligand>
</feature>
<feature type="binding site" evidence="3">
    <location>
        <position position="152"/>
    </location>
    <ligand>
        <name>Zn(2+)</name>
        <dbReference type="ChEBI" id="CHEBI:29105"/>
        <label>2</label>
    </ligand>
</feature>
<comment type="cofactor">
    <cofactor evidence="4">
        <name>a divalent metal cation</name>
        <dbReference type="ChEBI" id="CHEBI:60240"/>
    </cofactor>
    <text evidence="4">Binds 2 divalent metal cations per subunit. Site 1 may preferentially bind zinc ions, while site 2 has a preference for magnesium and/or manganese ions.</text>
</comment>
<keyword evidence="5" id="KW-0472">Membrane</keyword>
<dbReference type="Pfam" id="PF00233">
    <property type="entry name" value="PDEase_I"/>
    <property type="match status" value="1"/>
</dbReference>
<dbReference type="GO" id="GO:0004114">
    <property type="term" value="F:3',5'-cyclic-nucleotide phosphodiesterase activity"/>
    <property type="evidence" value="ECO:0007669"/>
    <property type="project" value="InterPro"/>
</dbReference>
<evidence type="ECO:0000256" key="5">
    <source>
        <dbReference type="SAM" id="Phobius"/>
    </source>
</evidence>
<dbReference type="EMBL" id="VJMH01006290">
    <property type="protein sequence ID" value="KAF0690906.1"/>
    <property type="molecule type" value="Genomic_DNA"/>
</dbReference>
<evidence type="ECO:0000256" key="2">
    <source>
        <dbReference type="PIRSR" id="PIRSR623088-2"/>
    </source>
</evidence>
<reference evidence="8 9" key="1">
    <citation type="submission" date="2019-03" db="EMBL/GenBank/DDBJ databases">
        <authorList>
            <person name="Gaulin E."/>
            <person name="Dumas B."/>
        </authorList>
    </citation>
    <scope>NUCLEOTIDE SEQUENCE [LARGE SCALE GENOMIC DNA]</scope>
    <source>
        <strain evidence="8">CBS 568.67</strain>
    </source>
</reference>